<accession>A0A1B6FPU8</accession>
<sequence length="124" mass="14292">PLLTLPQFFCYNSNIDFKTLCLKLLSLKPFDVAVLEEIMITLACIKKMIENSQEWRHLVTKIEYSLSVVTQDFVQILREMDADPNQMDTTNKLSAVLKVAFYTLKYFDLSQTAMNDGVFQVLSL</sequence>
<feature type="non-terminal residue" evidence="1">
    <location>
        <position position="124"/>
    </location>
</feature>
<gene>
    <name evidence="1" type="ORF">g.5619</name>
</gene>
<protein>
    <submittedName>
        <fullName evidence="1">Uncharacterized protein</fullName>
    </submittedName>
</protein>
<organism evidence="1">
    <name type="scientific">Cuerna arida</name>
    <dbReference type="NCBI Taxonomy" id="1464854"/>
    <lineage>
        <taxon>Eukaryota</taxon>
        <taxon>Metazoa</taxon>
        <taxon>Ecdysozoa</taxon>
        <taxon>Arthropoda</taxon>
        <taxon>Hexapoda</taxon>
        <taxon>Insecta</taxon>
        <taxon>Pterygota</taxon>
        <taxon>Neoptera</taxon>
        <taxon>Paraneoptera</taxon>
        <taxon>Hemiptera</taxon>
        <taxon>Auchenorrhyncha</taxon>
        <taxon>Membracoidea</taxon>
        <taxon>Cicadellidae</taxon>
        <taxon>Cicadellinae</taxon>
        <taxon>Proconiini</taxon>
        <taxon>Cuerna</taxon>
    </lineage>
</organism>
<reference evidence="1" key="1">
    <citation type="submission" date="2015-11" db="EMBL/GenBank/DDBJ databases">
        <title>De novo transcriptome assembly of four potential Pierce s Disease insect vectors from Arizona vineyards.</title>
        <authorList>
            <person name="Tassone E.E."/>
        </authorList>
    </citation>
    <scope>NUCLEOTIDE SEQUENCE</scope>
</reference>
<name>A0A1B6FPU8_9HEMI</name>
<dbReference type="AlphaFoldDB" id="A0A1B6FPU8"/>
<dbReference type="EMBL" id="GECZ01017598">
    <property type="protein sequence ID" value="JAS52171.1"/>
    <property type="molecule type" value="Transcribed_RNA"/>
</dbReference>
<proteinExistence type="predicted"/>
<feature type="non-terminal residue" evidence="1">
    <location>
        <position position="1"/>
    </location>
</feature>
<evidence type="ECO:0000313" key="1">
    <source>
        <dbReference type="EMBL" id="JAS52171.1"/>
    </source>
</evidence>